<dbReference type="PANTHER" id="PTHR11102">
    <property type="entry name" value="SEL-1-LIKE PROTEIN"/>
    <property type="match status" value="1"/>
</dbReference>
<dbReference type="SUPFAM" id="SSF81901">
    <property type="entry name" value="HCP-like"/>
    <property type="match status" value="1"/>
</dbReference>
<comment type="caution">
    <text evidence="7">The sequence shown here is derived from an EMBL/GenBank/DDBJ whole genome shotgun (WGS) entry which is preliminary data.</text>
</comment>
<reference evidence="7" key="1">
    <citation type="journal article" date="2020" name="Fungal Divers.">
        <title>Resolving the Mortierellaceae phylogeny through synthesis of multi-gene phylogenetics and phylogenomics.</title>
        <authorList>
            <person name="Vandepol N."/>
            <person name="Liber J."/>
            <person name="Desiro A."/>
            <person name="Na H."/>
            <person name="Kennedy M."/>
            <person name="Barry K."/>
            <person name="Grigoriev I.V."/>
            <person name="Miller A.N."/>
            <person name="O'Donnell K."/>
            <person name="Stajich J.E."/>
            <person name="Bonito G."/>
        </authorList>
    </citation>
    <scope>NUCLEOTIDE SEQUENCE</scope>
    <source>
        <strain evidence="7">KOD948</strain>
    </source>
</reference>
<dbReference type="InterPro" id="IPR006597">
    <property type="entry name" value="Sel1-like"/>
</dbReference>
<dbReference type="Pfam" id="PF08238">
    <property type="entry name" value="Sel1"/>
    <property type="match status" value="3"/>
</dbReference>
<evidence type="ECO:0000256" key="4">
    <source>
        <dbReference type="ARBA" id="ARBA00038101"/>
    </source>
</evidence>
<evidence type="ECO:0000256" key="5">
    <source>
        <dbReference type="PROSITE-ProRule" id="PRU00134"/>
    </source>
</evidence>
<dbReference type="GO" id="GO:0008270">
    <property type="term" value="F:zinc ion binding"/>
    <property type="evidence" value="ECO:0007669"/>
    <property type="project" value="UniProtKB-KW"/>
</dbReference>
<evidence type="ECO:0000256" key="2">
    <source>
        <dbReference type="ARBA" id="ARBA00022771"/>
    </source>
</evidence>
<keyword evidence="8" id="KW-1185">Reference proteome</keyword>
<evidence type="ECO:0000313" key="8">
    <source>
        <dbReference type="Proteomes" id="UP000726737"/>
    </source>
</evidence>
<proteinExistence type="inferred from homology"/>
<dbReference type="Gene3D" id="1.25.40.10">
    <property type="entry name" value="Tetratricopeptide repeat domain"/>
    <property type="match status" value="1"/>
</dbReference>
<dbReference type="InterPro" id="IPR011990">
    <property type="entry name" value="TPR-like_helical_dom_sf"/>
</dbReference>
<organism evidence="7 8">
    <name type="scientific">Mortierella polycephala</name>
    <dbReference type="NCBI Taxonomy" id="41804"/>
    <lineage>
        <taxon>Eukaryota</taxon>
        <taxon>Fungi</taxon>
        <taxon>Fungi incertae sedis</taxon>
        <taxon>Mucoromycota</taxon>
        <taxon>Mortierellomycotina</taxon>
        <taxon>Mortierellomycetes</taxon>
        <taxon>Mortierellales</taxon>
        <taxon>Mortierellaceae</taxon>
        <taxon>Mortierella</taxon>
    </lineage>
</organism>
<evidence type="ECO:0000256" key="1">
    <source>
        <dbReference type="ARBA" id="ARBA00022723"/>
    </source>
</evidence>
<dbReference type="Proteomes" id="UP000726737">
    <property type="component" value="Unassembled WGS sequence"/>
</dbReference>
<keyword evidence="3" id="KW-0862">Zinc</keyword>
<dbReference type="PANTHER" id="PTHR11102:SF160">
    <property type="entry name" value="ERAD-ASSOCIATED E3 UBIQUITIN-PROTEIN LIGASE COMPONENT HRD3"/>
    <property type="match status" value="1"/>
</dbReference>
<keyword evidence="1" id="KW-0479">Metal-binding</keyword>
<comment type="similarity">
    <text evidence="4">Belongs to the sel-1 family.</text>
</comment>
<sequence>MAIIEEYVEPTPAAAATPGSTENIEPFLGLSREQCHILLALYHVVDPSLEPAVPVLFPEMAKKFAEDRKERNSVAKKLERSPEVFTEEVLNLQETQKAVAMALMESDMDQDKARQFLKMKSKEETLANMDTMTVQETLMNGILLGGIREAQHETPSGKKSSPLSSPTFREAKKFYDLALEKFKFSMAGVQLGSFYLHEFQDCKGENCLEGEDPEQVSLEYYLKAAELGNPMAIHKVAWYYDQKGDWHKAIEWYNKSADNGYPDSAHNLGMIYQEGNPKVEPVIEQDLPKAIDYYSRAVTYGYGPSGTELGKLFFKMSTDEGLRENLPSSNSAYSSDPKEYLMTAISWFDKAATVTEWEALQLLGMIYGSQNFGLYDLERSQNLFELTLIVSNGRQGFEFLCRTLSARRTLIAEELARQEAGAGPSDVQEIDSTGLKTCAANNCNMKETKKDEFQRCAGCKKKFYCSRLCQVNDWKERHKKNCKK</sequence>
<evidence type="ECO:0000313" key="7">
    <source>
        <dbReference type="EMBL" id="KAG0253296.1"/>
    </source>
</evidence>
<dbReference type="AlphaFoldDB" id="A0A9P6TZ02"/>
<dbReference type="Pfam" id="PF01753">
    <property type="entry name" value="zf-MYND"/>
    <property type="match status" value="1"/>
</dbReference>
<dbReference type="InterPro" id="IPR002893">
    <property type="entry name" value="Znf_MYND"/>
</dbReference>
<protein>
    <recommendedName>
        <fullName evidence="6">MYND-type domain-containing protein</fullName>
    </recommendedName>
</protein>
<name>A0A9P6TZ02_9FUNG</name>
<evidence type="ECO:0000256" key="3">
    <source>
        <dbReference type="ARBA" id="ARBA00022833"/>
    </source>
</evidence>
<dbReference type="InterPro" id="IPR050767">
    <property type="entry name" value="Sel1_AlgK"/>
</dbReference>
<dbReference type="EMBL" id="JAAAJA010000467">
    <property type="protein sequence ID" value="KAG0253296.1"/>
    <property type="molecule type" value="Genomic_DNA"/>
</dbReference>
<feature type="domain" description="MYND-type" evidence="6">
    <location>
        <begin position="440"/>
        <end position="482"/>
    </location>
</feature>
<dbReference type="SMART" id="SM00671">
    <property type="entry name" value="SEL1"/>
    <property type="match status" value="3"/>
</dbReference>
<dbReference type="PROSITE" id="PS50865">
    <property type="entry name" value="ZF_MYND_2"/>
    <property type="match status" value="1"/>
</dbReference>
<keyword evidence="2 5" id="KW-0863">Zinc-finger</keyword>
<dbReference type="OrthoDB" id="9922773at2759"/>
<dbReference type="Gene3D" id="6.10.140.2220">
    <property type="match status" value="1"/>
</dbReference>
<dbReference type="SUPFAM" id="SSF144232">
    <property type="entry name" value="HIT/MYND zinc finger-like"/>
    <property type="match status" value="1"/>
</dbReference>
<gene>
    <name evidence="7" type="ORF">BG011_006434</name>
</gene>
<accession>A0A9P6TZ02</accession>
<evidence type="ECO:0000259" key="6">
    <source>
        <dbReference type="PROSITE" id="PS50865"/>
    </source>
</evidence>